<dbReference type="InterPro" id="IPR002470">
    <property type="entry name" value="Peptidase_S9A"/>
</dbReference>
<dbReference type="EMBL" id="BARS01003054">
    <property type="protein sequence ID" value="GAF76860.1"/>
    <property type="molecule type" value="Genomic_DNA"/>
</dbReference>
<dbReference type="InterPro" id="IPR051543">
    <property type="entry name" value="Serine_Peptidase_S9A"/>
</dbReference>
<dbReference type="InterPro" id="IPR001375">
    <property type="entry name" value="Peptidase_S9_cat"/>
</dbReference>
<sequence length="245" mass="27896">TNPLLLYGYGSYGSSMDAGFDPYRISLLDRGFIYAIAHIRGGEEMGRQWYEDGKLLKKKNTFTDFIDCGTHLIKKRYTNSDKLFIRGGSAGGLLIGAVINMQPDLFEGVIAGVPFVDVVTTMLDDSIPLTANEYDEWGNPNVKEYYDYMLSYSPYDNVQEKDYPNLLVLTSLHDSQVQYWEPAKWVAKLRAMKTDTNKLLLRTKMEAGHGGVSGRYKRYRETAFTYAFLIDLAKADLIFKRDIKP</sequence>
<dbReference type="PANTHER" id="PTHR11757:SF19">
    <property type="entry name" value="PROLYL ENDOPEPTIDASE-LIKE"/>
    <property type="match status" value="1"/>
</dbReference>
<comment type="similarity">
    <text evidence="1">Belongs to the peptidase S9A family.</text>
</comment>
<protein>
    <recommendedName>
        <fullName evidence="2">Peptidase S9 prolyl oligopeptidase catalytic domain-containing protein</fullName>
    </recommendedName>
</protein>
<dbReference type="Pfam" id="PF00326">
    <property type="entry name" value="Peptidase_S9"/>
    <property type="match status" value="1"/>
</dbReference>
<dbReference type="SUPFAM" id="SSF53474">
    <property type="entry name" value="alpha/beta-Hydrolases"/>
    <property type="match status" value="1"/>
</dbReference>
<dbReference type="Gene3D" id="3.40.50.1820">
    <property type="entry name" value="alpha/beta hydrolase"/>
    <property type="match status" value="1"/>
</dbReference>
<dbReference type="GO" id="GO:0004252">
    <property type="term" value="F:serine-type endopeptidase activity"/>
    <property type="evidence" value="ECO:0007669"/>
    <property type="project" value="InterPro"/>
</dbReference>
<dbReference type="PRINTS" id="PR00862">
    <property type="entry name" value="PROLIGOPTASE"/>
</dbReference>
<dbReference type="PANTHER" id="PTHR11757">
    <property type="entry name" value="PROTEASE FAMILY S9A OLIGOPEPTIDASE"/>
    <property type="match status" value="1"/>
</dbReference>
<evidence type="ECO:0000259" key="2">
    <source>
        <dbReference type="Pfam" id="PF00326"/>
    </source>
</evidence>
<feature type="domain" description="Peptidase S9 prolyl oligopeptidase catalytic" evidence="2">
    <location>
        <begin position="20"/>
        <end position="233"/>
    </location>
</feature>
<evidence type="ECO:0000313" key="3">
    <source>
        <dbReference type="EMBL" id="GAF76860.1"/>
    </source>
</evidence>
<dbReference type="InterPro" id="IPR029058">
    <property type="entry name" value="AB_hydrolase_fold"/>
</dbReference>
<proteinExistence type="inferred from homology"/>
<dbReference type="AlphaFoldDB" id="X0TL82"/>
<reference evidence="3" key="1">
    <citation type="journal article" date="2014" name="Front. Microbiol.">
        <title>High frequency of phylogenetically diverse reductive dehalogenase-homologous genes in deep subseafloor sedimentary metagenomes.</title>
        <authorList>
            <person name="Kawai M."/>
            <person name="Futagami T."/>
            <person name="Toyoda A."/>
            <person name="Takaki Y."/>
            <person name="Nishi S."/>
            <person name="Hori S."/>
            <person name="Arai W."/>
            <person name="Tsubouchi T."/>
            <person name="Morono Y."/>
            <person name="Uchiyama I."/>
            <person name="Ito T."/>
            <person name="Fujiyama A."/>
            <person name="Inagaki F."/>
            <person name="Takami H."/>
        </authorList>
    </citation>
    <scope>NUCLEOTIDE SEQUENCE</scope>
    <source>
        <strain evidence="3">Expedition CK06-06</strain>
    </source>
</reference>
<name>X0TL82_9ZZZZ</name>
<organism evidence="3">
    <name type="scientific">marine sediment metagenome</name>
    <dbReference type="NCBI Taxonomy" id="412755"/>
    <lineage>
        <taxon>unclassified sequences</taxon>
        <taxon>metagenomes</taxon>
        <taxon>ecological metagenomes</taxon>
    </lineage>
</organism>
<feature type="non-terminal residue" evidence="3">
    <location>
        <position position="1"/>
    </location>
</feature>
<gene>
    <name evidence="3" type="ORF">S01H1_05882</name>
</gene>
<evidence type="ECO:0000256" key="1">
    <source>
        <dbReference type="ARBA" id="ARBA00005228"/>
    </source>
</evidence>
<dbReference type="GO" id="GO:0006508">
    <property type="term" value="P:proteolysis"/>
    <property type="evidence" value="ECO:0007669"/>
    <property type="project" value="InterPro"/>
</dbReference>
<accession>X0TL82</accession>
<comment type="caution">
    <text evidence="3">The sequence shown here is derived from an EMBL/GenBank/DDBJ whole genome shotgun (WGS) entry which is preliminary data.</text>
</comment>